<proteinExistence type="predicted"/>
<protein>
    <recommendedName>
        <fullName evidence="5">Lipoprotein</fullName>
    </recommendedName>
</protein>
<keyword evidence="4" id="KW-1185">Reference proteome</keyword>
<organism evidence="3 4">
    <name type="scientific">Nonomuraea salmonea</name>
    <dbReference type="NCBI Taxonomy" id="46181"/>
    <lineage>
        <taxon>Bacteria</taxon>
        <taxon>Bacillati</taxon>
        <taxon>Actinomycetota</taxon>
        <taxon>Actinomycetes</taxon>
        <taxon>Streptosporangiales</taxon>
        <taxon>Streptosporangiaceae</taxon>
        <taxon>Nonomuraea</taxon>
    </lineage>
</organism>
<dbReference type="Proteomes" id="UP001589568">
    <property type="component" value="Unassembled WGS sequence"/>
</dbReference>
<dbReference type="EMBL" id="JBHMCF010000038">
    <property type="protein sequence ID" value="MFB9474552.1"/>
    <property type="molecule type" value="Genomic_DNA"/>
</dbReference>
<evidence type="ECO:0008006" key="5">
    <source>
        <dbReference type="Google" id="ProtNLM"/>
    </source>
</evidence>
<evidence type="ECO:0000256" key="1">
    <source>
        <dbReference type="SAM" id="MobiDB-lite"/>
    </source>
</evidence>
<accession>A0ABV5NWA1</accession>
<gene>
    <name evidence="3" type="ORF">ACFFR3_34085</name>
</gene>
<feature type="region of interest" description="Disordered" evidence="1">
    <location>
        <begin position="224"/>
        <end position="252"/>
    </location>
</feature>
<evidence type="ECO:0000256" key="2">
    <source>
        <dbReference type="SAM" id="SignalP"/>
    </source>
</evidence>
<evidence type="ECO:0000313" key="3">
    <source>
        <dbReference type="EMBL" id="MFB9474552.1"/>
    </source>
</evidence>
<comment type="caution">
    <text evidence="3">The sequence shown here is derived from an EMBL/GenBank/DDBJ whole genome shotgun (WGS) entry which is preliminary data.</text>
</comment>
<feature type="chain" id="PRO_5046869714" description="Lipoprotein" evidence="2">
    <location>
        <begin position="26"/>
        <end position="299"/>
    </location>
</feature>
<name>A0ABV5NWA1_9ACTN</name>
<feature type="signal peptide" evidence="2">
    <location>
        <begin position="1"/>
        <end position="25"/>
    </location>
</feature>
<dbReference type="RefSeq" id="WP_364367809.1">
    <property type="nucleotide sequence ID" value="NZ_JBHMCF010000038.1"/>
</dbReference>
<dbReference type="PROSITE" id="PS51257">
    <property type="entry name" value="PROKAR_LIPOPROTEIN"/>
    <property type="match status" value="1"/>
</dbReference>
<keyword evidence="2" id="KW-0732">Signal</keyword>
<reference evidence="3 4" key="1">
    <citation type="submission" date="2024-09" db="EMBL/GenBank/DDBJ databases">
        <authorList>
            <person name="Sun Q."/>
            <person name="Mori K."/>
        </authorList>
    </citation>
    <scope>NUCLEOTIDE SEQUENCE [LARGE SCALE GENOMIC DNA]</scope>
    <source>
        <strain evidence="3 4">JCM 3324</strain>
    </source>
</reference>
<evidence type="ECO:0000313" key="4">
    <source>
        <dbReference type="Proteomes" id="UP001589568"/>
    </source>
</evidence>
<sequence length="299" mass="32913">MPYRLHVRTLLPLAALALLCGCGGAAETAAPSPSATSDKKHRLEAAKADCMKQQGFKYVPYVSHPQVQDTDESRKRAAGDYQAMRKFRQKYGFGIFATYVYPKEMGNPAVKPDDPQVNPNWAIQSSLSKAQMGAYRKALDTCVVTAANQVLGLKLKPGTDYYAEQYDARRRELKSGVDGDPELIRLAGAMAACLKGKGHAISDATPLAMAERGPETFRVQEDRLGRAQRDDVPDVAPPAKEGEPPMTYAPTLTPEEARPYLNREIKAALDDLECGRDFYPAYLPRQAAIDEQVNDRFGM</sequence>